<dbReference type="InterPro" id="IPR010273">
    <property type="entry name" value="DUF881"/>
</dbReference>
<feature type="coiled-coil region" evidence="2">
    <location>
        <begin position="43"/>
        <end position="84"/>
    </location>
</feature>
<gene>
    <name evidence="3" type="ORF">FCL54_21355</name>
</gene>
<reference evidence="3 4" key="1">
    <citation type="submission" date="2019-04" db="EMBL/GenBank/DDBJ databases">
        <title>Bacillus caeni sp. nov., a bacterium isolated from mangrove sediment.</title>
        <authorList>
            <person name="Huang H."/>
            <person name="Mo K."/>
            <person name="Hu Y."/>
        </authorList>
    </citation>
    <scope>NUCLEOTIDE SEQUENCE [LARGE SCALE GENOMIC DNA]</scope>
    <source>
        <strain evidence="3 4">HB172195</strain>
    </source>
</reference>
<sequence>MKKDRHVILSFILLITGFMIAFSYQFTLESMPEQKSETKWEKENLLRDKLINEQKENRKLQKQLQKVQEKVSTVEKELSKDEQITYNLVEDLDRLRMVVGDVPVEGPGVKVTLSDASYVPEDDNPNNYIVHEQDIRRVMFELLITGAEAISINGQRVFHDSYILCIGPVVEVDGNQHFAPFEISAIGDPEMLDSALNLAGNTKDQLITAGIDVKIEKQDKIVMKPYLSREG</sequence>
<evidence type="ECO:0000313" key="4">
    <source>
        <dbReference type="Proteomes" id="UP000308230"/>
    </source>
</evidence>
<dbReference type="PANTHER" id="PTHR37313">
    <property type="entry name" value="UPF0749 PROTEIN RV1825"/>
    <property type="match status" value="1"/>
</dbReference>
<name>A0A5R9EYG9_9BACL</name>
<proteinExistence type="inferred from homology"/>
<organism evidence="3 4">
    <name type="scientific">Exobacillus caeni</name>
    <dbReference type="NCBI Taxonomy" id="2574798"/>
    <lineage>
        <taxon>Bacteria</taxon>
        <taxon>Bacillati</taxon>
        <taxon>Bacillota</taxon>
        <taxon>Bacilli</taxon>
        <taxon>Bacillales</taxon>
        <taxon>Guptibacillaceae</taxon>
        <taxon>Exobacillus</taxon>
    </lineage>
</organism>
<evidence type="ECO:0000256" key="2">
    <source>
        <dbReference type="SAM" id="Coils"/>
    </source>
</evidence>
<dbReference type="RefSeq" id="WP_138129226.1">
    <property type="nucleotide sequence ID" value="NZ_SWLG01000025.1"/>
</dbReference>
<protein>
    <submittedName>
        <fullName evidence="3">DUF881 domain-containing protein</fullName>
    </submittedName>
</protein>
<dbReference type="AlphaFoldDB" id="A0A5R9EYG9"/>
<dbReference type="Gene3D" id="3.30.70.1880">
    <property type="entry name" value="Protein of unknown function DUF881"/>
    <property type="match status" value="1"/>
</dbReference>
<keyword evidence="4" id="KW-1185">Reference proteome</keyword>
<comment type="caution">
    <text evidence="3">The sequence shown here is derived from an EMBL/GenBank/DDBJ whole genome shotgun (WGS) entry which is preliminary data.</text>
</comment>
<comment type="similarity">
    <text evidence="1">Belongs to the UPF0749 family.</text>
</comment>
<dbReference type="Pfam" id="PF05949">
    <property type="entry name" value="DUF881"/>
    <property type="match status" value="1"/>
</dbReference>
<evidence type="ECO:0000256" key="1">
    <source>
        <dbReference type="ARBA" id="ARBA00009108"/>
    </source>
</evidence>
<dbReference type="Proteomes" id="UP000308230">
    <property type="component" value="Unassembled WGS sequence"/>
</dbReference>
<dbReference type="PANTHER" id="PTHR37313:SF2">
    <property type="entry name" value="UPF0749 PROTEIN YLXX"/>
    <property type="match status" value="1"/>
</dbReference>
<dbReference type="EMBL" id="SWLG01000025">
    <property type="protein sequence ID" value="TLS35246.1"/>
    <property type="molecule type" value="Genomic_DNA"/>
</dbReference>
<accession>A0A5R9EYG9</accession>
<dbReference type="OrthoDB" id="9776196at2"/>
<evidence type="ECO:0000313" key="3">
    <source>
        <dbReference type="EMBL" id="TLS35246.1"/>
    </source>
</evidence>
<keyword evidence="2" id="KW-0175">Coiled coil</keyword>